<reference evidence="2" key="1">
    <citation type="submission" date="2021-06" db="EMBL/GenBank/DDBJ databases">
        <title>Halomicroarcula sp. F24A a new haloarchaeum isolated from saline soil.</title>
        <authorList>
            <person name="Duran-Viseras A."/>
            <person name="Sanchez-Porro C."/>
            <person name="Ventosa A."/>
        </authorList>
    </citation>
    <scope>NUCLEOTIDE SEQUENCE</scope>
    <source>
        <strain evidence="2">F24A</strain>
    </source>
</reference>
<sequence length="140" mass="14548">MIQSRRTFLGIVSGVVALLPGCNGTGRETTEGEAGSTETAATATPPESESTATIQYDGGPVTLDEYGEASVELTYETSGGTVADADFSIIAQPSGSGAGILEYDDYAEVQFDTRGTYTVQLTVTFADGTRARDTVDISVE</sequence>
<keyword evidence="3" id="KW-1185">Reference proteome</keyword>
<evidence type="ECO:0000256" key="1">
    <source>
        <dbReference type="SAM" id="MobiDB-lite"/>
    </source>
</evidence>
<protein>
    <recommendedName>
        <fullName evidence="4">PKD domain-containing protein</fullName>
    </recommendedName>
</protein>
<evidence type="ECO:0008006" key="4">
    <source>
        <dbReference type="Google" id="ProtNLM"/>
    </source>
</evidence>
<dbReference type="Gene3D" id="2.60.40.10">
    <property type="entry name" value="Immunoglobulins"/>
    <property type="match status" value="1"/>
</dbReference>
<comment type="caution">
    <text evidence="2">The sequence shown here is derived from an EMBL/GenBank/DDBJ whole genome shotgun (WGS) entry which is preliminary data.</text>
</comment>
<proteinExistence type="predicted"/>
<feature type="compositionally biased region" description="Low complexity" evidence="1">
    <location>
        <begin position="32"/>
        <end position="53"/>
    </location>
</feature>
<evidence type="ECO:0000313" key="2">
    <source>
        <dbReference type="EMBL" id="MBX0303281.1"/>
    </source>
</evidence>
<dbReference type="InterPro" id="IPR013783">
    <property type="entry name" value="Ig-like_fold"/>
</dbReference>
<gene>
    <name evidence="2" type="ORF">EGD98_06290</name>
</gene>
<dbReference type="AlphaFoldDB" id="A0A8J8C7F1"/>
<accession>A0A8J8C7F1</accession>
<dbReference type="RefSeq" id="WP_220587492.1">
    <property type="nucleotide sequence ID" value="NZ_RKLQ01000001.1"/>
</dbReference>
<evidence type="ECO:0000313" key="3">
    <source>
        <dbReference type="Proteomes" id="UP000783863"/>
    </source>
</evidence>
<dbReference type="EMBL" id="RKLQ01000001">
    <property type="protein sequence ID" value="MBX0303281.1"/>
    <property type="molecule type" value="Genomic_DNA"/>
</dbReference>
<name>A0A8J8C7F1_9EURY</name>
<organism evidence="2 3">
    <name type="scientific">Haloarcula salinisoli</name>
    <dbReference type="NCBI Taxonomy" id="2487746"/>
    <lineage>
        <taxon>Archaea</taxon>
        <taxon>Methanobacteriati</taxon>
        <taxon>Methanobacteriota</taxon>
        <taxon>Stenosarchaea group</taxon>
        <taxon>Halobacteria</taxon>
        <taxon>Halobacteriales</taxon>
        <taxon>Haloarculaceae</taxon>
        <taxon>Haloarcula</taxon>
    </lineage>
</organism>
<dbReference type="Proteomes" id="UP000783863">
    <property type="component" value="Unassembled WGS sequence"/>
</dbReference>
<feature type="region of interest" description="Disordered" evidence="1">
    <location>
        <begin position="22"/>
        <end position="59"/>
    </location>
</feature>